<feature type="transmembrane region" description="Helical" evidence="1">
    <location>
        <begin position="117"/>
        <end position="137"/>
    </location>
</feature>
<dbReference type="PANTHER" id="PTHR35043:SF7">
    <property type="entry name" value="TRANSCRIPTION FACTOR DOMAIN-CONTAINING PROTEIN"/>
    <property type="match status" value="1"/>
</dbReference>
<keyword evidence="3" id="KW-1185">Reference proteome</keyword>
<dbReference type="EMBL" id="LJZO01000020">
    <property type="protein sequence ID" value="ROV96456.1"/>
    <property type="molecule type" value="Genomic_DNA"/>
</dbReference>
<dbReference type="OrthoDB" id="3061561at2759"/>
<dbReference type="AlphaFoldDB" id="A0A423VZI8"/>
<keyword evidence="1" id="KW-0812">Transmembrane</keyword>
<keyword evidence="1" id="KW-1133">Transmembrane helix</keyword>
<organism evidence="2 3">
    <name type="scientific">Cytospora chrysosperma</name>
    <name type="common">Cytospora canker fungus</name>
    <name type="synonym">Sphaeria chrysosperma</name>
    <dbReference type="NCBI Taxonomy" id="252740"/>
    <lineage>
        <taxon>Eukaryota</taxon>
        <taxon>Fungi</taxon>
        <taxon>Dikarya</taxon>
        <taxon>Ascomycota</taxon>
        <taxon>Pezizomycotina</taxon>
        <taxon>Sordariomycetes</taxon>
        <taxon>Sordariomycetidae</taxon>
        <taxon>Diaporthales</taxon>
        <taxon>Cytosporaceae</taxon>
        <taxon>Cytospora</taxon>
    </lineage>
</organism>
<dbReference type="Proteomes" id="UP000284375">
    <property type="component" value="Unassembled WGS sequence"/>
</dbReference>
<sequence>MALRALRLKEQNGKLVERPWWFHRPSLSALGKQLSHLLKRISYFKHQKAADSEVQSVDSDRKWTLAHCYFANMGGIYYEEGGQQLFPLTALQMAEESGFESPEITEEEIADKSKRDWFAKTVAALGFLQLALSLIVRTNQGLAFSQLETITLGFAVCGIVIYLLYLYKPQKVGTGISLKRLDVSLRFKKTYDSFWDILVNESTHASADNKSPSSVVPYRIPNDNIMMTESRVAHSSVLLLAFSSGLFGAMHAIAWHFEFPSTVEKILWQTATVIAAASPVVGLITIPFAQLTVAGGDPYFFARNCLRLMREYSWHVSDKGPVEESYRELEEVLAELKRPKSYATIFSPTRDGGRLVPDLLEFLEAQGRFSHLDTTEQTDLHRDSEFIKNFQTLDRVIRGEASKKMIE</sequence>
<keyword evidence="1" id="KW-0472">Membrane</keyword>
<accession>A0A423VZI8</accession>
<feature type="transmembrane region" description="Helical" evidence="1">
    <location>
        <begin position="149"/>
        <end position="167"/>
    </location>
</feature>
<gene>
    <name evidence="2" type="ORF">VSDG_05491</name>
</gene>
<proteinExistence type="predicted"/>
<evidence type="ECO:0000313" key="2">
    <source>
        <dbReference type="EMBL" id="ROV96456.1"/>
    </source>
</evidence>
<protein>
    <submittedName>
        <fullName evidence="2">Uncharacterized protein</fullName>
    </submittedName>
</protein>
<feature type="transmembrane region" description="Helical" evidence="1">
    <location>
        <begin position="236"/>
        <end position="254"/>
    </location>
</feature>
<dbReference type="PANTHER" id="PTHR35043">
    <property type="entry name" value="TRANSCRIPTION FACTOR DOMAIN-CONTAINING PROTEIN"/>
    <property type="match status" value="1"/>
</dbReference>
<evidence type="ECO:0000256" key="1">
    <source>
        <dbReference type="SAM" id="Phobius"/>
    </source>
</evidence>
<feature type="transmembrane region" description="Helical" evidence="1">
    <location>
        <begin position="266"/>
        <end position="289"/>
    </location>
</feature>
<name>A0A423VZI8_CYTCH</name>
<comment type="caution">
    <text evidence="2">The sequence shown here is derived from an EMBL/GenBank/DDBJ whole genome shotgun (WGS) entry which is preliminary data.</text>
</comment>
<reference evidence="2 3" key="1">
    <citation type="submission" date="2015-09" db="EMBL/GenBank/DDBJ databases">
        <title>Host preference determinants of Valsa canker pathogens revealed by comparative genomics.</title>
        <authorList>
            <person name="Yin Z."/>
            <person name="Huang L."/>
        </authorList>
    </citation>
    <scope>NUCLEOTIDE SEQUENCE [LARGE SCALE GENOMIC DNA]</scope>
    <source>
        <strain evidence="2 3">YSFL</strain>
    </source>
</reference>
<evidence type="ECO:0000313" key="3">
    <source>
        <dbReference type="Proteomes" id="UP000284375"/>
    </source>
</evidence>